<dbReference type="RefSeq" id="XP_045958523.1">
    <property type="nucleotide sequence ID" value="XM_046107298.1"/>
</dbReference>
<dbReference type="PANTHER" id="PTHR28097:SF1">
    <property type="entry name" value="PHEROMONE A FACTOR RECEPTOR"/>
    <property type="match status" value="1"/>
</dbReference>
<evidence type="ECO:0000256" key="3">
    <source>
        <dbReference type="ARBA" id="ARBA00022507"/>
    </source>
</evidence>
<feature type="transmembrane region" description="Helical" evidence="10">
    <location>
        <begin position="122"/>
        <end position="142"/>
    </location>
</feature>
<dbReference type="PANTHER" id="PTHR28097">
    <property type="entry name" value="PHEROMONE A FACTOR RECEPTOR"/>
    <property type="match status" value="1"/>
</dbReference>
<proteinExistence type="inferred from homology"/>
<feature type="transmembrane region" description="Helical" evidence="10">
    <location>
        <begin position="220"/>
        <end position="241"/>
    </location>
</feature>
<organism evidence="11 12">
    <name type="scientific">Truncatella angustata</name>
    <dbReference type="NCBI Taxonomy" id="152316"/>
    <lineage>
        <taxon>Eukaryota</taxon>
        <taxon>Fungi</taxon>
        <taxon>Dikarya</taxon>
        <taxon>Ascomycota</taxon>
        <taxon>Pezizomycotina</taxon>
        <taxon>Sordariomycetes</taxon>
        <taxon>Xylariomycetidae</taxon>
        <taxon>Amphisphaeriales</taxon>
        <taxon>Sporocadaceae</taxon>
        <taxon>Truncatella</taxon>
    </lineage>
</organism>
<dbReference type="AlphaFoldDB" id="A0A9P8UL94"/>
<evidence type="ECO:0000256" key="9">
    <source>
        <dbReference type="ARBA" id="ARBA00023224"/>
    </source>
</evidence>
<feature type="transmembrane region" description="Helical" evidence="10">
    <location>
        <begin position="37"/>
        <end position="59"/>
    </location>
</feature>
<dbReference type="GO" id="GO:0004932">
    <property type="term" value="F:mating-type factor pheromone receptor activity"/>
    <property type="evidence" value="ECO:0007669"/>
    <property type="project" value="InterPro"/>
</dbReference>
<comment type="subcellular location">
    <subcellularLocation>
        <location evidence="1">Membrane</location>
        <topology evidence="1">Multi-pass membrane protein</topology>
    </subcellularLocation>
</comment>
<dbReference type="Pfam" id="PF02076">
    <property type="entry name" value="STE3"/>
    <property type="match status" value="1"/>
</dbReference>
<evidence type="ECO:0000256" key="5">
    <source>
        <dbReference type="ARBA" id="ARBA00022989"/>
    </source>
</evidence>
<reference evidence="11" key="1">
    <citation type="journal article" date="2021" name="Nat. Commun.">
        <title>Genetic determinants of endophytism in the Arabidopsis root mycobiome.</title>
        <authorList>
            <person name="Mesny F."/>
            <person name="Miyauchi S."/>
            <person name="Thiergart T."/>
            <person name="Pickel B."/>
            <person name="Atanasova L."/>
            <person name="Karlsson M."/>
            <person name="Huettel B."/>
            <person name="Barry K.W."/>
            <person name="Haridas S."/>
            <person name="Chen C."/>
            <person name="Bauer D."/>
            <person name="Andreopoulos W."/>
            <person name="Pangilinan J."/>
            <person name="LaButti K."/>
            <person name="Riley R."/>
            <person name="Lipzen A."/>
            <person name="Clum A."/>
            <person name="Drula E."/>
            <person name="Henrissat B."/>
            <person name="Kohler A."/>
            <person name="Grigoriev I.V."/>
            <person name="Martin F.M."/>
            <person name="Hacquard S."/>
        </authorList>
    </citation>
    <scope>NUCLEOTIDE SEQUENCE</scope>
    <source>
        <strain evidence="11">MPI-SDFR-AT-0073</strain>
    </source>
</reference>
<keyword evidence="4 10" id="KW-0812">Transmembrane</keyword>
<comment type="caution">
    <text evidence="11">The sequence shown here is derived from an EMBL/GenBank/DDBJ whole genome shotgun (WGS) entry which is preliminary data.</text>
</comment>
<feature type="transmembrane region" description="Helical" evidence="10">
    <location>
        <begin position="285"/>
        <end position="302"/>
    </location>
</feature>
<evidence type="ECO:0000256" key="10">
    <source>
        <dbReference type="SAM" id="Phobius"/>
    </source>
</evidence>
<evidence type="ECO:0000313" key="12">
    <source>
        <dbReference type="Proteomes" id="UP000758603"/>
    </source>
</evidence>
<evidence type="ECO:0000256" key="6">
    <source>
        <dbReference type="ARBA" id="ARBA00023040"/>
    </source>
</evidence>
<keyword evidence="3" id="KW-0589">Pheromone response</keyword>
<dbReference type="GO" id="GO:0000750">
    <property type="term" value="P:pheromone-dependent signal transduction involved in conjugation with cellular fusion"/>
    <property type="evidence" value="ECO:0007669"/>
    <property type="project" value="TreeGrafter"/>
</dbReference>
<comment type="similarity">
    <text evidence="2">Belongs to the G-protein coupled receptor 4 family.</text>
</comment>
<evidence type="ECO:0000313" key="11">
    <source>
        <dbReference type="EMBL" id="KAH6654253.1"/>
    </source>
</evidence>
<dbReference type="OrthoDB" id="2874149at2759"/>
<feature type="transmembrane region" description="Helical" evidence="10">
    <location>
        <begin position="79"/>
        <end position="101"/>
    </location>
</feature>
<keyword evidence="7 10" id="KW-0472">Membrane</keyword>
<gene>
    <name evidence="11" type="ORF">BKA67DRAFT_658565</name>
</gene>
<evidence type="ECO:0000256" key="7">
    <source>
        <dbReference type="ARBA" id="ARBA00023136"/>
    </source>
</evidence>
<sequence>MSDPGLAANRILRTFFAILGTILCWVPFRLLARNGEFVVVVFIIDVVIANVFTVLNASIWPDDDMAKWWDGTGLCDFQAFITFPLDTLYAACIFAIMRNLAQRLRLKRANNLTPPERRRRMLVQSLIIFPVPIVQLALMWFVTSNRYAIAPVIGCLGAFDTSWFKVAVLGIPPATFAVATIPYAFLTWKRFREISKTTKVALTANTRSSSRVRQRTRIRLYQMALSIIVPYVPLQMVFFGVNLTTTMRNLHPYNYYSIHHNPDHPWSAIIFYNSWDVAFSVMNQPWINIFTTIPIVLFFGMTDEANEAYRRFLTRLRIGSWWNASKNVQSVVKETSEDSTLPPSELPNPHRQTIVTSAGPFIPPRHSSKYWRQ</sequence>
<dbReference type="EMBL" id="JAGPXC010000004">
    <property type="protein sequence ID" value="KAH6654253.1"/>
    <property type="molecule type" value="Genomic_DNA"/>
</dbReference>
<dbReference type="InterPro" id="IPR001499">
    <property type="entry name" value="GPCR_STE3"/>
</dbReference>
<dbReference type="Proteomes" id="UP000758603">
    <property type="component" value="Unassembled WGS sequence"/>
</dbReference>
<protein>
    <submittedName>
        <fullName evidence="11">Pheromone A receptor-domain-containing protein</fullName>
    </submittedName>
</protein>
<name>A0A9P8UL94_9PEZI</name>
<keyword evidence="8 11" id="KW-0675">Receptor</keyword>
<accession>A0A9P8UL94</accession>
<evidence type="ECO:0000256" key="4">
    <source>
        <dbReference type="ARBA" id="ARBA00022692"/>
    </source>
</evidence>
<feature type="transmembrane region" description="Helical" evidence="10">
    <location>
        <begin position="162"/>
        <end position="186"/>
    </location>
</feature>
<evidence type="ECO:0000256" key="2">
    <source>
        <dbReference type="ARBA" id="ARBA00011085"/>
    </source>
</evidence>
<feature type="transmembrane region" description="Helical" evidence="10">
    <location>
        <begin position="12"/>
        <end position="30"/>
    </location>
</feature>
<keyword evidence="5 10" id="KW-1133">Transmembrane helix</keyword>
<keyword evidence="12" id="KW-1185">Reference proteome</keyword>
<evidence type="ECO:0000256" key="8">
    <source>
        <dbReference type="ARBA" id="ARBA00023170"/>
    </source>
</evidence>
<dbReference type="GO" id="GO:0005886">
    <property type="term" value="C:plasma membrane"/>
    <property type="evidence" value="ECO:0007669"/>
    <property type="project" value="TreeGrafter"/>
</dbReference>
<dbReference type="GeneID" id="70136189"/>
<evidence type="ECO:0000256" key="1">
    <source>
        <dbReference type="ARBA" id="ARBA00004141"/>
    </source>
</evidence>
<dbReference type="PRINTS" id="PR00899">
    <property type="entry name" value="GPCRSTE3"/>
</dbReference>
<keyword evidence="9" id="KW-0807">Transducer</keyword>
<keyword evidence="6" id="KW-0297">G-protein coupled receptor</keyword>